<proteinExistence type="predicted"/>
<name>A0A9D0ZZ43_9FIRM</name>
<keyword evidence="1" id="KW-1133">Transmembrane helix</keyword>
<protein>
    <recommendedName>
        <fullName evidence="2">DUF6449 domain-containing protein</fullName>
    </recommendedName>
</protein>
<feature type="transmembrane region" description="Helical" evidence="1">
    <location>
        <begin position="287"/>
        <end position="310"/>
    </location>
</feature>
<dbReference type="Pfam" id="PF20047">
    <property type="entry name" value="DUF6449"/>
    <property type="match status" value="1"/>
</dbReference>
<keyword evidence="1" id="KW-0472">Membrane</keyword>
<reference evidence="3" key="1">
    <citation type="submission" date="2020-10" db="EMBL/GenBank/DDBJ databases">
        <authorList>
            <person name="Gilroy R."/>
        </authorList>
    </citation>
    <scope>NUCLEOTIDE SEQUENCE</scope>
    <source>
        <strain evidence="3">ChiSjej3B21-11622</strain>
    </source>
</reference>
<feature type="transmembrane region" description="Helical" evidence="1">
    <location>
        <begin position="154"/>
        <end position="174"/>
    </location>
</feature>
<feature type="transmembrane region" description="Helical" evidence="1">
    <location>
        <begin position="181"/>
        <end position="201"/>
    </location>
</feature>
<feature type="transmembrane region" description="Helical" evidence="1">
    <location>
        <begin position="322"/>
        <end position="343"/>
    </location>
</feature>
<dbReference type="InterPro" id="IPR045611">
    <property type="entry name" value="DUF6449"/>
</dbReference>
<feature type="domain" description="DUF6449" evidence="2">
    <location>
        <begin position="463"/>
        <end position="599"/>
    </location>
</feature>
<dbReference type="AlphaFoldDB" id="A0A9D0ZZ43"/>
<dbReference type="EMBL" id="DVFT01000194">
    <property type="protein sequence ID" value="HIQ97470.1"/>
    <property type="molecule type" value="Genomic_DNA"/>
</dbReference>
<feature type="transmembrane region" description="Helical" evidence="1">
    <location>
        <begin position="73"/>
        <end position="93"/>
    </location>
</feature>
<dbReference type="Proteomes" id="UP000886886">
    <property type="component" value="Unassembled WGS sequence"/>
</dbReference>
<gene>
    <name evidence="3" type="ORF">IAB26_13030</name>
</gene>
<comment type="caution">
    <text evidence="3">The sequence shown here is derived from an EMBL/GenBank/DDBJ whole genome shotgun (WGS) entry which is preliminary data.</text>
</comment>
<accession>A0A9D0ZZ43</accession>
<organism evidence="3 4">
    <name type="scientific">Candidatus Limivivens merdigallinarum</name>
    <dbReference type="NCBI Taxonomy" id="2840859"/>
    <lineage>
        <taxon>Bacteria</taxon>
        <taxon>Bacillati</taxon>
        <taxon>Bacillota</taxon>
        <taxon>Clostridia</taxon>
        <taxon>Lachnospirales</taxon>
        <taxon>Lachnospiraceae</taxon>
        <taxon>Lachnospiraceae incertae sedis</taxon>
        <taxon>Candidatus Limivivens</taxon>
    </lineage>
</organism>
<sequence>MTSKSLLVKLIRDDFKKRNWLIILSVLVLCLVIPGFVLNEVQSEADLVTNGSVSLEAGRQVYRYLISFSSQRFYLYAAGGFGFLAAISGFSYLHSRSKLDFYHSLPVKREIWYLVQYLSGLAMFGIPLLAGMGVNLSIGAIYHFLDLSGVLTALWAVLVYLFLYLLAFSVSTLAAMLTGRLLVSVLLAPVLAFYGVGAVFLCKAFQQTFFSTYFELGSSEINLAVCFSPGYLAIQYVEGMQQMLRGGDAPDFLWVYFLAIVAETLLFIFLGLGLYRRRKTEAAGNPVVFPRVTAVLKLFVVTLAALGAGLYIKKFSYTQSDLWFFGGLALGVVVAYALLEFVFQGDLRAVWKPRGQFAAVAVLSFAIACLFRFDWFGYDSYFPAIEQVDSMSVQSSRMSEVYNQTYLYSDNTSIATSSQEQMILDSYQMNEFEPIYAMAENGVGNVHGSLEENLEKTQVSVKFNLKNGNQVYRSYYVDNGLFGEKTEELFEMDGFVEVLYPIFGEKEGESLVSLEGSGLLGEAGYHELLSDAEKEEFLSCYREELSTLRYSEIHSSDLLGSLTLTYEGEDGKGGYYGHSDVGYPILKRFTKTIAVLEKLGIVFPEQIDAEDVTDIVIMDGYGENEIHLMAQEAGKPDLVTEQEKQELLDILEYQDNVSLVMGDTSSHVYLTLYGKENGYLQDFCIEYARIPAEIRTFLEERGFSI</sequence>
<evidence type="ECO:0000256" key="1">
    <source>
        <dbReference type="SAM" id="Phobius"/>
    </source>
</evidence>
<reference evidence="3" key="2">
    <citation type="journal article" date="2021" name="PeerJ">
        <title>Extensive microbial diversity within the chicken gut microbiome revealed by metagenomics and culture.</title>
        <authorList>
            <person name="Gilroy R."/>
            <person name="Ravi A."/>
            <person name="Getino M."/>
            <person name="Pursley I."/>
            <person name="Horton D.L."/>
            <person name="Alikhan N.F."/>
            <person name="Baker D."/>
            <person name="Gharbi K."/>
            <person name="Hall N."/>
            <person name="Watson M."/>
            <person name="Adriaenssens E.M."/>
            <person name="Foster-Nyarko E."/>
            <person name="Jarju S."/>
            <person name="Secka A."/>
            <person name="Antonio M."/>
            <person name="Oren A."/>
            <person name="Chaudhuri R.R."/>
            <person name="La Ragione R."/>
            <person name="Hildebrand F."/>
            <person name="Pallen M.J."/>
        </authorList>
    </citation>
    <scope>NUCLEOTIDE SEQUENCE</scope>
    <source>
        <strain evidence="3">ChiSjej3B21-11622</strain>
    </source>
</reference>
<feature type="transmembrane region" description="Helical" evidence="1">
    <location>
        <begin position="20"/>
        <end position="38"/>
    </location>
</feature>
<evidence type="ECO:0000259" key="2">
    <source>
        <dbReference type="Pfam" id="PF20047"/>
    </source>
</evidence>
<feature type="transmembrane region" description="Helical" evidence="1">
    <location>
        <begin position="114"/>
        <end position="142"/>
    </location>
</feature>
<evidence type="ECO:0000313" key="3">
    <source>
        <dbReference type="EMBL" id="HIQ97470.1"/>
    </source>
</evidence>
<feature type="transmembrane region" description="Helical" evidence="1">
    <location>
        <begin position="355"/>
        <end position="373"/>
    </location>
</feature>
<feature type="transmembrane region" description="Helical" evidence="1">
    <location>
        <begin position="253"/>
        <end position="275"/>
    </location>
</feature>
<keyword evidence="1" id="KW-0812">Transmembrane</keyword>
<evidence type="ECO:0000313" key="4">
    <source>
        <dbReference type="Proteomes" id="UP000886886"/>
    </source>
</evidence>